<proteinExistence type="predicted"/>
<dbReference type="EMBL" id="FWEV01000045">
    <property type="protein sequence ID" value="SLM28551.1"/>
    <property type="molecule type" value="Genomic_DNA"/>
</dbReference>
<sequence length="79" mass="9369">MEQIKEFNSWVTYGKVAGNRISVDLPEELDAQEVQIIIIPTRAVHCSDKDEWKKDFQSISRWNISEEDIRMKSWPIPEY</sequence>
<dbReference type="RefSeq" id="WP_080804936.1">
    <property type="nucleotide sequence ID" value="NZ_LT828549.1"/>
</dbReference>
<reference evidence="1 2" key="1">
    <citation type="submission" date="2017-03" db="EMBL/GenBank/DDBJ databases">
        <authorList>
            <person name="Afonso C.L."/>
            <person name="Miller P.J."/>
            <person name="Scott M.A."/>
            <person name="Spackman E."/>
            <person name="Goraichik I."/>
            <person name="Dimitrov K.M."/>
            <person name="Suarez D.L."/>
            <person name="Swayne D.E."/>
        </authorList>
    </citation>
    <scope>NUCLEOTIDE SEQUENCE [LARGE SCALE GENOMIC DNA]</scope>
    <source>
        <strain evidence="1">PRJEB14757</strain>
    </source>
</reference>
<keyword evidence="2" id="KW-1185">Reference proteome</keyword>
<organism evidence="1 2">
    <name type="scientific">Desulfamplus magnetovallimortis</name>
    <dbReference type="NCBI Taxonomy" id="1246637"/>
    <lineage>
        <taxon>Bacteria</taxon>
        <taxon>Pseudomonadati</taxon>
        <taxon>Thermodesulfobacteriota</taxon>
        <taxon>Desulfobacteria</taxon>
        <taxon>Desulfobacterales</taxon>
        <taxon>Desulfobacteraceae</taxon>
        <taxon>Desulfamplus</taxon>
    </lineage>
</organism>
<gene>
    <name evidence="1" type="ORF">MTBBW1_1390011</name>
</gene>
<dbReference type="AlphaFoldDB" id="A0A1W1H7U3"/>
<dbReference type="OrthoDB" id="7066137at2"/>
<protein>
    <submittedName>
        <fullName evidence="1">Uncharacterized protein</fullName>
    </submittedName>
</protein>
<dbReference type="Proteomes" id="UP000191931">
    <property type="component" value="Unassembled WGS sequence"/>
</dbReference>
<evidence type="ECO:0000313" key="2">
    <source>
        <dbReference type="Proteomes" id="UP000191931"/>
    </source>
</evidence>
<accession>A0A1W1H7U3</accession>
<evidence type="ECO:0000313" key="1">
    <source>
        <dbReference type="EMBL" id="SLM28551.1"/>
    </source>
</evidence>
<name>A0A1W1H7U3_9BACT</name>